<dbReference type="Pfam" id="PF13898">
    <property type="entry name" value="MINDY-3_4_CD"/>
    <property type="match status" value="1"/>
</dbReference>
<keyword evidence="14" id="KW-1185">Reference proteome</keyword>
<evidence type="ECO:0000256" key="8">
    <source>
        <dbReference type="ARBA" id="ARBA00037630"/>
    </source>
</evidence>
<evidence type="ECO:0000313" key="14">
    <source>
        <dbReference type="Proteomes" id="UP000660262"/>
    </source>
</evidence>
<gene>
    <name evidence="13" type="ORF">PPROV_000842300</name>
</gene>
<comment type="caution">
    <text evidence="13">The sequence shown here is derived from an EMBL/GenBank/DDBJ whole genome shotgun (WGS) entry which is preliminary data.</text>
</comment>
<dbReference type="InterPro" id="IPR059022">
    <property type="entry name" value="MINDY4_N"/>
</dbReference>
<evidence type="ECO:0000259" key="12">
    <source>
        <dbReference type="SMART" id="SM01174"/>
    </source>
</evidence>
<dbReference type="GO" id="GO:1990380">
    <property type="term" value="F:K48-linked deubiquitinase activity"/>
    <property type="evidence" value="ECO:0007669"/>
    <property type="project" value="InterPro"/>
</dbReference>
<feature type="domain" description="Deubiquitinating enzyme MINDY-3/4 conserved" evidence="12">
    <location>
        <begin position="277"/>
        <end position="623"/>
    </location>
</feature>
<dbReference type="PANTHER" id="PTHR12473:SF8">
    <property type="entry name" value="UBIQUITIN CARBOXYL-TERMINAL HYDROLASE MINDY-4-RELATED"/>
    <property type="match status" value="1"/>
</dbReference>
<dbReference type="GO" id="GO:0071108">
    <property type="term" value="P:protein K48-linked deubiquitination"/>
    <property type="evidence" value="ECO:0007669"/>
    <property type="project" value="InterPro"/>
</dbReference>
<evidence type="ECO:0000256" key="5">
    <source>
        <dbReference type="ARBA" id="ARBA00022786"/>
    </source>
</evidence>
<keyword evidence="6" id="KW-0378">Hydrolase</keyword>
<dbReference type="EMBL" id="BNJQ01000026">
    <property type="protein sequence ID" value="GHP09688.1"/>
    <property type="molecule type" value="Genomic_DNA"/>
</dbReference>
<evidence type="ECO:0000256" key="1">
    <source>
        <dbReference type="ARBA" id="ARBA00000707"/>
    </source>
</evidence>
<evidence type="ECO:0000256" key="6">
    <source>
        <dbReference type="ARBA" id="ARBA00022801"/>
    </source>
</evidence>
<evidence type="ECO:0000256" key="10">
    <source>
        <dbReference type="ARBA" id="ARBA00041360"/>
    </source>
</evidence>
<keyword evidence="4" id="KW-0645">Protease</keyword>
<evidence type="ECO:0000313" key="13">
    <source>
        <dbReference type="EMBL" id="GHP09688.1"/>
    </source>
</evidence>
<feature type="compositionally biased region" description="Acidic residues" evidence="11">
    <location>
        <begin position="170"/>
        <end position="181"/>
    </location>
</feature>
<name>A0A830HRT6_9CHLO</name>
<keyword evidence="5" id="KW-0833">Ubl conjugation pathway</keyword>
<sequence>MAIMSAQSHALVEALVREFLAKDPVRYGNTLASFELEAPRSPSSVTNRNVLRKSLGLEKVILKYKKQQADPSVSLPSTLHIIVSEYLRKAGGTTTTATAAAAAGGSENATSSETNPPAEIWPPPNPRSAARPGFAQPAAPTAMRDDEYTEPKPAAAPTKKPPAPQSRNEFDDEDDDEDPVIEELSAPRAPVSRRGGGLAGSPAQLKQTTESWAMEDMEDELSNFSLAPKMVPRGARRVVGDLTRPGTAPSPNFGGFGGGAGGGSGGSLSPSEARECRELCFAVCFGTPPDSWKQGFYFNPPSMADQQFGLVQDKGGPCGLLASVQARMVANAYRTHAPSSVDAFVRATCDPRSARSLLRDALADALVAAATADGASTTVALVAASGSVSFDAMLRSAHVTRVPASSRAEVARELERSCLPAWTSKDGFGMVQFLLSAVLTRGVATCRGEMDEPTNSLLAMHGYCTQDLVNLLTLGRCVSNVFDGDMDVGGMRMRGVPSGGDVGLLTLFEWYGSHEVGKRLKCPSTPTWVICSESHFSVLFGLAEPRRAGASFAGDLLYYDGLHRQDRLLRLTLSSSPTGGHTQRIGRTAEERARFADHGREAVPPLEFVLETKWQGVDVDWNGAEKIL</sequence>
<dbReference type="InterPro" id="IPR025257">
    <property type="entry name" value="MINDY-3/4_CD"/>
</dbReference>
<organism evidence="13 14">
    <name type="scientific">Pycnococcus provasolii</name>
    <dbReference type="NCBI Taxonomy" id="41880"/>
    <lineage>
        <taxon>Eukaryota</taxon>
        <taxon>Viridiplantae</taxon>
        <taxon>Chlorophyta</taxon>
        <taxon>Pseudoscourfieldiophyceae</taxon>
        <taxon>Pseudoscourfieldiales</taxon>
        <taxon>Pycnococcaceae</taxon>
        <taxon>Pycnococcus</taxon>
    </lineage>
</organism>
<evidence type="ECO:0000256" key="3">
    <source>
        <dbReference type="ARBA" id="ARBA00012759"/>
    </source>
</evidence>
<protein>
    <recommendedName>
        <fullName evidence="9">Probable ubiquitin carboxyl-terminal hydrolase MINDY-4</fullName>
        <ecNumber evidence="3">3.4.19.12</ecNumber>
    </recommendedName>
    <alternativeName>
        <fullName evidence="10">Probable deubiquitinating enzyme MINDY-4</fullName>
    </alternativeName>
</protein>
<comment type="function">
    <text evidence="8">Probable hydrolase that can remove 'Lys-48'-linked conjugated ubiquitin from proteins.</text>
</comment>
<dbReference type="EC" id="3.4.19.12" evidence="3"/>
<evidence type="ECO:0000256" key="7">
    <source>
        <dbReference type="ARBA" id="ARBA00022807"/>
    </source>
</evidence>
<dbReference type="GO" id="GO:0006508">
    <property type="term" value="P:proteolysis"/>
    <property type="evidence" value="ECO:0007669"/>
    <property type="project" value="UniProtKB-KW"/>
</dbReference>
<accession>A0A830HRT6</accession>
<proteinExistence type="inferred from homology"/>
<dbReference type="GO" id="GO:0004843">
    <property type="term" value="F:cysteine-type deubiquitinase activity"/>
    <property type="evidence" value="ECO:0007669"/>
    <property type="project" value="UniProtKB-EC"/>
</dbReference>
<dbReference type="SMART" id="SM01174">
    <property type="entry name" value="DUF4205"/>
    <property type="match status" value="1"/>
</dbReference>
<evidence type="ECO:0000256" key="9">
    <source>
        <dbReference type="ARBA" id="ARBA00039781"/>
    </source>
</evidence>
<comment type="similarity">
    <text evidence="2">Belongs to the MINDY deubiquitinase family. FAM188 subfamily.</text>
</comment>
<dbReference type="InterPro" id="IPR039785">
    <property type="entry name" value="MINY3/4"/>
</dbReference>
<evidence type="ECO:0000256" key="4">
    <source>
        <dbReference type="ARBA" id="ARBA00022670"/>
    </source>
</evidence>
<keyword evidence="7" id="KW-0788">Thiol protease</keyword>
<dbReference type="PANTHER" id="PTHR12473">
    <property type="entry name" value="UBIQUITIN CARBOXYL-TERMINAL HYDROLASE MINDY-4-RELATED"/>
    <property type="match status" value="1"/>
</dbReference>
<dbReference type="Proteomes" id="UP000660262">
    <property type="component" value="Unassembled WGS sequence"/>
</dbReference>
<dbReference type="OrthoDB" id="10263628at2759"/>
<comment type="catalytic activity">
    <reaction evidence="1">
        <text>Thiol-dependent hydrolysis of ester, thioester, amide, peptide and isopeptide bonds formed by the C-terminal Gly of ubiquitin (a 76-residue protein attached to proteins as an intracellular targeting signal).</text>
        <dbReference type="EC" id="3.4.19.12"/>
    </reaction>
</comment>
<reference evidence="13" key="1">
    <citation type="submission" date="2020-10" db="EMBL/GenBank/DDBJ databases">
        <title>Unveiling of a novel bifunctional photoreceptor, Dualchrome1, isolated from a cosmopolitan green alga.</title>
        <authorList>
            <person name="Suzuki S."/>
            <person name="Kawachi M."/>
        </authorList>
    </citation>
    <scope>NUCLEOTIDE SEQUENCE</scope>
    <source>
        <strain evidence="13">NIES 2893</strain>
    </source>
</reference>
<feature type="region of interest" description="Disordered" evidence="11">
    <location>
        <begin position="244"/>
        <end position="269"/>
    </location>
</feature>
<evidence type="ECO:0000256" key="2">
    <source>
        <dbReference type="ARBA" id="ARBA00011074"/>
    </source>
</evidence>
<evidence type="ECO:0000256" key="11">
    <source>
        <dbReference type="SAM" id="MobiDB-lite"/>
    </source>
</evidence>
<feature type="region of interest" description="Disordered" evidence="11">
    <location>
        <begin position="97"/>
        <end position="205"/>
    </location>
</feature>
<feature type="compositionally biased region" description="Gly residues" evidence="11">
    <location>
        <begin position="254"/>
        <end position="266"/>
    </location>
</feature>
<dbReference type="AlphaFoldDB" id="A0A830HRT6"/>
<dbReference type="Pfam" id="PF26038">
    <property type="entry name" value="Dimer_MINDY4_N"/>
    <property type="match status" value="1"/>
</dbReference>